<keyword evidence="3" id="KW-1185">Reference proteome</keyword>
<proteinExistence type="predicted"/>
<evidence type="ECO:0000313" key="2">
    <source>
        <dbReference type="EMBL" id="MDY0872404.1"/>
    </source>
</evidence>
<accession>A0ABU5DZN2</accession>
<evidence type="ECO:0000313" key="3">
    <source>
        <dbReference type="Proteomes" id="UP001271769"/>
    </source>
</evidence>
<dbReference type="InterPro" id="IPR009506">
    <property type="entry name" value="YjiS-like"/>
</dbReference>
<comment type="caution">
    <text evidence="2">The sequence shown here is derived from an EMBL/GenBank/DDBJ whole genome shotgun (WGS) entry which is preliminary data.</text>
</comment>
<evidence type="ECO:0000259" key="1">
    <source>
        <dbReference type="Pfam" id="PF06568"/>
    </source>
</evidence>
<gene>
    <name evidence="2" type="ORF">SMD31_10740</name>
</gene>
<sequence>MTSMTHDRLTTQRGAEKAEPQDLLIRLIDWLAAALERSRQRRALESLSDEHLRDIGLSRADVAGETAKPFWRV</sequence>
<dbReference type="EMBL" id="JAXCLX010000001">
    <property type="protein sequence ID" value="MDY0872404.1"/>
    <property type="molecule type" value="Genomic_DNA"/>
</dbReference>
<name>A0ABU5DZN2_9PROT</name>
<feature type="domain" description="YjiS-like" evidence="1">
    <location>
        <begin position="27"/>
        <end position="62"/>
    </location>
</feature>
<dbReference type="Pfam" id="PF06568">
    <property type="entry name" value="YjiS-like"/>
    <property type="match status" value="1"/>
</dbReference>
<protein>
    <submittedName>
        <fullName evidence="2">DUF1127 domain-containing protein</fullName>
    </submittedName>
</protein>
<reference evidence="2 3" key="1">
    <citation type="journal article" date="2013" name="Antonie Van Leeuwenhoek">
        <title>Dongia rigui sp. nov., isolated from freshwater of a large wetland in Korea.</title>
        <authorList>
            <person name="Baik K.S."/>
            <person name="Hwang Y.M."/>
            <person name="Choi J.S."/>
            <person name="Kwon J."/>
            <person name="Seong C.N."/>
        </authorList>
    </citation>
    <scope>NUCLEOTIDE SEQUENCE [LARGE SCALE GENOMIC DNA]</scope>
    <source>
        <strain evidence="2 3">04SU4-P</strain>
    </source>
</reference>
<organism evidence="2 3">
    <name type="scientific">Dongia rigui</name>
    <dbReference type="NCBI Taxonomy" id="940149"/>
    <lineage>
        <taxon>Bacteria</taxon>
        <taxon>Pseudomonadati</taxon>
        <taxon>Pseudomonadota</taxon>
        <taxon>Alphaproteobacteria</taxon>
        <taxon>Rhodospirillales</taxon>
        <taxon>Dongiaceae</taxon>
        <taxon>Dongia</taxon>
    </lineage>
</organism>
<dbReference type="RefSeq" id="WP_320500829.1">
    <property type="nucleotide sequence ID" value="NZ_JAXCLX010000001.1"/>
</dbReference>
<dbReference type="Proteomes" id="UP001271769">
    <property type="component" value="Unassembled WGS sequence"/>
</dbReference>